<reference evidence="2 5" key="1">
    <citation type="submission" date="2019-03" db="EMBL/GenBank/DDBJ databases">
        <title>Draft genome sequences of novel Actinobacteria.</title>
        <authorList>
            <person name="Sahin N."/>
            <person name="Ay H."/>
            <person name="Saygin H."/>
        </authorList>
    </citation>
    <scope>NUCLEOTIDE SEQUENCE [LARGE SCALE GENOMIC DNA]</scope>
    <source>
        <strain evidence="2 5">CH32</strain>
    </source>
</reference>
<dbReference type="AlphaFoldDB" id="A0A4R4XIS7"/>
<accession>A0A4R4XIS7</accession>
<evidence type="ECO:0000313" key="4">
    <source>
        <dbReference type="EMBL" id="TDD53015.1"/>
    </source>
</evidence>
<proteinExistence type="predicted"/>
<comment type="caution">
    <text evidence="2">The sequence shown here is derived from an EMBL/GenBank/DDBJ whole genome shotgun (WGS) entry which is preliminary data.</text>
</comment>
<keyword evidence="5" id="KW-1185">Reference proteome</keyword>
<dbReference type="Pfam" id="PF13683">
    <property type="entry name" value="rve_3"/>
    <property type="match status" value="1"/>
</dbReference>
<name>A0A4R4XIS7_9ACTN</name>
<evidence type="ECO:0000313" key="2">
    <source>
        <dbReference type="EMBL" id="TDD30961.1"/>
    </source>
</evidence>
<sequence length="39" mass="4649">MAVFKWITRYNTRRRHSAIGYLSPIDYEQHTVDRVLLAA</sequence>
<dbReference type="EMBL" id="SMKQ01000337">
    <property type="protein sequence ID" value="TDD30961.1"/>
    <property type="molecule type" value="Genomic_DNA"/>
</dbReference>
<dbReference type="InterPro" id="IPR001584">
    <property type="entry name" value="Integrase_cat-core"/>
</dbReference>
<dbReference type="EMBL" id="SMKQ01000337">
    <property type="protein sequence ID" value="TDD30962.1"/>
    <property type="molecule type" value="Genomic_DNA"/>
</dbReference>
<dbReference type="GO" id="GO:0015074">
    <property type="term" value="P:DNA integration"/>
    <property type="evidence" value="ECO:0007669"/>
    <property type="project" value="InterPro"/>
</dbReference>
<protein>
    <recommendedName>
        <fullName evidence="1">Integrase catalytic domain-containing protein</fullName>
    </recommendedName>
</protein>
<evidence type="ECO:0000313" key="5">
    <source>
        <dbReference type="Proteomes" id="UP000295302"/>
    </source>
</evidence>
<dbReference type="EMBL" id="SMKQ01000014">
    <property type="protein sequence ID" value="TDD53015.1"/>
    <property type="molecule type" value="Genomic_DNA"/>
</dbReference>
<evidence type="ECO:0000313" key="3">
    <source>
        <dbReference type="EMBL" id="TDD30962.1"/>
    </source>
</evidence>
<evidence type="ECO:0000259" key="1">
    <source>
        <dbReference type="Pfam" id="PF13683"/>
    </source>
</evidence>
<organism evidence="2 5">
    <name type="scientific">Nonomuraea terrae</name>
    <dbReference type="NCBI Taxonomy" id="2530383"/>
    <lineage>
        <taxon>Bacteria</taxon>
        <taxon>Bacillati</taxon>
        <taxon>Actinomycetota</taxon>
        <taxon>Actinomycetes</taxon>
        <taxon>Streptosporangiales</taxon>
        <taxon>Streptosporangiaceae</taxon>
        <taxon>Nonomuraea</taxon>
    </lineage>
</organism>
<dbReference type="OrthoDB" id="3257291at2"/>
<gene>
    <name evidence="4" type="ORF">E1286_07670</name>
    <name evidence="2" type="ORF">E1286_45550</name>
    <name evidence="3" type="ORF">E1286_45580</name>
</gene>
<dbReference type="Proteomes" id="UP000295302">
    <property type="component" value="Unassembled WGS sequence"/>
</dbReference>
<feature type="domain" description="Integrase catalytic" evidence="1">
    <location>
        <begin position="5"/>
        <end position="24"/>
    </location>
</feature>